<evidence type="ECO:0000256" key="4">
    <source>
        <dbReference type="ARBA" id="ARBA00022840"/>
    </source>
</evidence>
<evidence type="ECO:0000313" key="11">
    <source>
        <dbReference type="Proteomes" id="UP000322159"/>
    </source>
</evidence>
<reference evidence="10 11" key="1">
    <citation type="submission" date="2019-09" db="EMBL/GenBank/DDBJ databases">
        <title>Genome sequencing of strain KACC 19322.</title>
        <authorList>
            <person name="Heo J."/>
            <person name="Kim S.-J."/>
            <person name="Kim J.-S."/>
            <person name="Hong S.-B."/>
            <person name="Kwon S.-W."/>
        </authorList>
    </citation>
    <scope>NUCLEOTIDE SEQUENCE [LARGE SCALE GENOMIC DNA]</scope>
    <source>
        <strain evidence="10 11">KACC 19322</strain>
    </source>
</reference>
<dbReference type="HAMAP" id="MF_00252">
    <property type="entry name" value="Lys_tRNA_synth_class2"/>
    <property type="match status" value="1"/>
</dbReference>
<evidence type="ECO:0000256" key="8">
    <source>
        <dbReference type="RuleBase" id="RU000336"/>
    </source>
</evidence>
<dbReference type="GO" id="GO:0005829">
    <property type="term" value="C:cytosol"/>
    <property type="evidence" value="ECO:0007669"/>
    <property type="project" value="TreeGrafter"/>
</dbReference>
<dbReference type="Gene3D" id="3.30.930.10">
    <property type="entry name" value="Bira Bifunctional Protein, Domain 2"/>
    <property type="match status" value="1"/>
</dbReference>
<dbReference type="EMBL" id="CP043504">
    <property type="protein sequence ID" value="QEO09183.1"/>
    <property type="molecule type" value="Genomic_DNA"/>
</dbReference>
<evidence type="ECO:0000256" key="2">
    <source>
        <dbReference type="ARBA" id="ARBA00022723"/>
    </source>
</evidence>
<dbReference type="GO" id="GO:0004824">
    <property type="term" value="F:lysine-tRNA ligase activity"/>
    <property type="evidence" value="ECO:0007669"/>
    <property type="project" value="UniProtKB-UniRule"/>
</dbReference>
<dbReference type="OrthoDB" id="9801152at2"/>
<feature type="binding site" evidence="7">
    <location>
        <position position="418"/>
    </location>
    <ligand>
        <name>Mg(2+)</name>
        <dbReference type="ChEBI" id="CHEBI:18420"/>
        <label>1</label>
    </ligand>
</feature>
<keyword evidence="7" id="KW-0648">Protein biosynthesis</keyword>
<keyword evidence="11" id="KW-1185">Reference proteome</keyword>
<feature type="domain" description="Aminoacyl-transfer RNA synthetases class-II family profile" evidence="9">
    <location>
        <begin position="196"/>
        <end position="501"/>
    </location>
</feature>
<organism evidence="10 11">
    <name type="scientific">Protaetiibacter larvae</name>
    <dbReference type="NCBI Taxonomy" id="2592654"/>
    <lineage>
        <taxon>Bacteria</taxon>
        <taxon>Bacillati</taxon>
        <taxon>Actinomycetota</taxon>
        <taxon>Actinomycetes</taxon>
        <taxon>Micrococcales</taxon>
        <taxon>Microbacteriaceae</taxon>
        <taxon>Protaetiibacter</taxon>
    </lineage>
</organism>
<dbReference type="InterPro" id="IPR004365">
    <property type="entry name" value="NA-bd_OB_tRNA"/>
</dbReference>
<dbReference type="InterPro" id="IPR012340">
    <property type="entry name" value="NA-bd_OB-fold"/>
</dbReference>
<comment type="subcellular location">
    <subcellularLocation>
        <location evidence="7">Cytoplasm</location>
    </subcellularLocation>
</comment>
<dbReference type="GO" id="GO:0005524">
    <property type="term" value="F:ATP binding"/>
    <property type="evidence" value="ECO:0007669"/>
    <property type="project" value="UniProtKB-UniRule"/>
</dbReference>
<evidence type="ECO:0000256" key="1">
    <source>
        <dbReference type="ARBA" id="ARBA00022598"/>
    </source>
</evidence>
<feature type="binding site" evidence="7">
    <location>
        <position position="425"/>
    </location>
    <ligand>
        <name>Mg(2+)</name>
        <dbReference type="ChEBI" id="CHEBI:18420"/>
        <label>2</label>
    </ligand>
</feature>
<evidence type="ECO:0000256" key="5">
    <source>
        <dbReference type="ARBA" id="ARBA00023146"/>
    </source>
</evidence>
<keyword evidence="2 7" id="KW-0479">Metal-binding</keyword>
<comment type="cofactor">
    <cofactor evidence="7 8">
        <name>Mg(2+)</name>
        <dbReference type="ChEBI" id="CHEBI:18420"/>
    </cofactor>
    <text evidence="7 8">Binds 3 Mg(2+) ions per subunit.</text>
</comment>
<keyword evidence="7" id="KW-0963">Cytoplasm</keyword>
<dbReference type="InterPro" id="IPR045864">
    <property type="entry name" value="aa-tRNA-synth_II/BPL/LPL"/>
</dbReference>
<dbReference type="Proteomes" id="UP000322159">
    <property type="component" value="Chromosome"/>
</dbReference>
<evidence type="ECO:0000256" key="7">
    <source>
        <dbReference type="HAMAP-Rule" id="MF_00252"/>
    </source>
</evidence>
<name>A0A5C1Y566_9MICO</name>
<dbReference type="EC" id="6.1.1.6" evidence="7"/>
<dbReference type="Pfam" id="PF00152">
    <property type="entry name" value="tRNA-synt_2"/>
    <property type="match status" value="1"/>
</dbReference>
<dbReference type="GO" id="GO:0000049">
    <property type="term" value="F:tRNA binding"/>
    <property type="evidence" value="ECO:0007669"/>
    <property type="project" value="TreeGrafter"/>
</dbReference>
<dbReference type="PRINTS" id="PR00982">
    <property type="entry name" value="TRNASYNTHLYS"/>
</dbReference>
<protein>
    <recommendedName>
        <fullName evidence="7">Lysine--tRNA ligase</fullName>
        <ecNumber evidence="7">6.1.1.6</ecNumber>
    </recommendedName>
    <alternativeName>
        <fullName evidence="7">Lysyl-tRNA synthetase</fullName>
        <shortName evidence="7">LysRS</shortName>
    </alternativeName>
</protein>
<comment type="similarity">
    <text evidence="7">Belongs to the class-II aminoacyl-tRNA synthetase family.</text>
</comment>
<dbReference type="NCBIfam" id="TIGR00499">
    <property type="entry name" value="lysS_bact"/>
    <property type="match status" value="1"/>
</dbReference>
<evidence type="ECO:0000256" key="3">
    <source>
        <dbReference type="ARBA" id="ARBA00022741"/>
    </source>
</evidence>
<dbReference type="GO" id="GO:0000287">
    <property type="term" value="F:magnesium ion binding"/>
    <property type="evidence" value="ECO:0007669"/>
    <property type="project" value="UniProtKB-UniRule"/>
</dbReference>
<keyword evidence="3 7" id="KW-0547">Nucleotide-binding</keyword>
<dbReference type="Pfam" id="PF01336">
    <property type="entry name" value="tRNA_anti-codon"/>
    <property type="match status" value="1"/>
</dbReference>
<dbReference type="InterPro" id="IPR004364">
    <property type="entry name" value="Aa-tRNA-synt_II"/>
</dbReference>
<evidence type="ECO:0000256" key="6">
    <source>
        <dbReference type="ARBA" id="ARBA00048573"/>
    </source>
</evidence>
<keyword evidence="5 7" id="KW-0030">Aminoacyl-tRNA synthetase</keyword>
<dbReference type="InterPro" id="IPR018149">
    <property type="entry name" value="Lys-tRNA-synth_II_C"/>
</dbReference>
<dbReference type="SUPFAM" id="SSF50249">
    <property type="entry name" value="Nucleic acid-binding proteins"/>
    <property type="match status" value="1"/>
</dbReference>
<dbReference type="PANTHER" id="PTHR42918:SF15">
    <property type="entry name" value="LYSINE--TRNA LIGASE, CHLOROPLASTIC_MITOCHONDRIAL"/>
    <property type="match status" value="1"/>
</dbReference>
<dbReference type="InterPro" id="IPR044136">
    <property type="entry name" value="Lys-tRNA-ligase_II_N"/>
</dbReference>
<dbReference type="InterPro" id="IPR002313">
    <property type="entry name" value="Lys-tRNA-ligase_II"/>
</dbReference>
<keyword evidence="1 7" id="KW-0436">Ligase</keyword>
<keyword evidence="7 8" id="KW-0460">Magnesium</keyword>
<dbReference type="InterPro" id="IPR006195">
    <property type="entry name" value="aa-tRNA-synth_II"/>
</dbReference>
<dbReference type="NCBIfam" id="NF001756">
    <property type="entry name" value="PRK00484.1"/>
    <property type="match status" value="1"/>
</dbReference>
<dbReference type="SUPFAM" id="SSF55681">
    <property type="entry name" value="Class II aaRS and biotin synthetases"/>
    <property type="match status" value="1"/>
</dbReference>
<evidence type="ECO:0000259" key="9">
    <source>
        <dbReference type="PROSITE" id="PS50862"/>
    </source>
</evidence>
<feature type="binding site" evidence="7">
    <location>
        <position position="425"/>
    </location>
    <ligand>
        <name>Mg(2+)</name>
        <dbReference type="ChEBI" id="CHEBI:18420"/>
        <label>1</label>
    </ligand>
</feature>
<dbReference type="AlphaFoldDB" id="A0A5C1Y566"/>
<dbReference type="PANTHER" id="PTHR42918">
    <property type="entry name" value="LYSYL-TRNA SYNTHETASE"/>
    <property type="match status" value="1"/>
</dbReference>
<gene>
    <name evidence="7 10" type="primary">lysS</name>
    <name evidence="10" type="ORF">FLP23_03640</name>
</gene>
<proteinExistence type="inferred from homology"/>
<evidence type="ECO:0000313" key="10">
    <source>
        <dbReference type="EMBL" id="QEO09183.1"/>
    </source>
</evidence>
<sequence>MSTPVTEPTEIPAEPTLEEIAEQKAVRLAKRERLIAEGDEAYPVTLPITDTIPALRERFGALEADATTGVRVGVAGRVVHLRNTGKLCFAALQSGDGSRIQAMVSLAEVGEESLQRWKELVDLGDHLFVAGEVISSRRGELSILADEWRIAAKAILPLPNLHSELSEETRVRQRYLDLIVREQARHTVVARAKAVASLRATFASHGFLEVETPMLQTQHGGAAARPFVTHSNAFDTELFLRIAPELFLKRAAVGGIDRVFEINRNFRNEGADSTHSPEFAMLEAYQAYGDYGTIADLTQELIQNAAVAVSGSHVVTWADGTAFDLGGQWDRISMYGSLSDAAGVAITPQTPLAALAALAEREGVEVKLPTHGKYVEELWEHFVKGGLERPTFVMDFPVDTSPLVRDHREIPGVVEKWDLYVRGFELATGYSELVDPVIQRERFIEQAKLADRGDDEAMRLDEDFLRAMEHGMPPMGGMGMGIDRLLMAITGLGIRETILFPLVK</sequence>
<comment type="subunit">
    <text evidence="7">Homodimer.</text>
</comment>
<dbReference type="Gene3D" id="2.40.50.140">
    <property type="entry name" value="Nucleic acid-binding proteins"/>
    <property type="match status" value="1"/>
</dbReference>
<dbReference type="GO" id="GO:0006430">
    <property type="term" value="P:lysyl-tRNA aminoacylation"/>
    <property type="evidence" value="ECO:0007669"/>
    <property type="project" value="UniProtKB-UniRule"/>
</dbReference>
<dbReference type="CDD" id="cd04322">
    <property type="entry name" value="LysRS_N"/>
    <property type="match status" value="1"/>
</dbReference>
<comment type="catalytic activity">
    <reaction evidence="6 7 8">
        <text>tRNA(Lys) + L-lysine + ATP = L-lysyl-tRNA(Lys) + AMP + diphosphate</text>
        <dbReference type="Rhea" id="RHEA:20792"/>
        <dbReference type="Rhea" id="RHEA-COMP:9696"/>
        <dbReference type="Rhea" id="RHEA-COMP:9697"/>
        <dbReference type="ChEBI" id="CHEBI:30616"/>
        <dbReference type="ChEBI" id="CHEBI:32551"/>
        <dbReference type="ChEBI" id="CHEBI:33019"/>
        <dbReference type="ChEBI" id="CHEBI:78442"/>
        <dbReference type="ChEBI" id="CHEBI:78529"/>
        <dbReference type="ChEBI" id="CHEBI:456215"/>
        <dbReference type="EC" id="6.1.1.6"/>
    </reaction>
</comment>
<keyword evidence="4 7" id="KW-0067">ATP-binding</keyword>
<dbReference type="KEGG" id="lyk:FLP23_03640"/>
<dbReference type="PROSITE" id="PS50862">
    <property type="entry name" value="AA_TRNA_LIGASE_II"/>
    <property type="match status" value="1"/>
</dbReference>
<accession>A0A5C1Y566</accession>